<proteinExistence type="inferred from homology"/>
<keyword evidence="4" id="KW-0548">Nucleotidyltransferase</keyword>
<dbReference type="InterPro" id="IPR043502">
    <property type="entry name" value="DNA/RNA_pol_sf"/>
</dbReference>
<evidence type="ECO:0000259" key="9">
    <source>
        <dbReference type="Pfam" id="PF03175"/>
    </source>
</evidence>
<dbReference type="EC" id="2.7.7.7" evidence="2"/>
<dbReference type="InterPro" id="IPR012337">
    <property type="entry name" value="RNaseH-like_sf"/>
</dbReference>
<feature type="domain" description="DNA-directed DNA polymerase family B mitochondria/virus" evidence="9">
    <location>
        <begin position="857"/>
        <end position="1071"/>
    </location>
</feature>
<evidence type="ECO:0000256" key="4">
    <source>
        <dbReference type="ARBA" id="ARBA00022695"/>
    </source>
</evidence>
<keyword evidence="3" id="KW-0808">Transferase</keyword>
<dbReference type="OMA" id="WECEIRN"/>
<dbReference type="Gene3D" id="3.90.1600.10">
    <property type="entry name" value="Palm domain of DNA polymerase"/>
    <property type="match status" value="1"/>
</dbReference>
<protein>
    <recommendedName>
        <fullName evidence="2">DNA-directed DNA polymerase</fullName>
        <ecNumber evidence="2">2.7.7.7</ecNumber>
    </recommendedName>
</protein>
<comment type="similarity">
    <text evidence="1">Belongs to the DNA polymerase type-B family.</text>
</comment>
<dbReference type="GO" id="GO:0006260">
    <property type="term" value="P:DNA replication"/>
    <property type="evidence" value="ECO:0007669"/>
    <property type="project" value="UniProtKB-KW"/>
</dbReference>
<dbReference type="GO" id="GO:0003677">
    <property type="term" value="F:DNA binding"/>
    <property type="evidence" value="ECO:0007669"/>
    <property type="project" value="UniProtKB-KW"/>
</dbReference>
<dbReference type="InterPro" id="IPR004868">
    <property type="entry name" value="DNA-dir_DNA_pol_B_mt/vir"/>
</dbReference>
<evidence type="ECO:0000256" key="1">
    <source>
        <dbReference type="ARBA" id="ARBA00005755"/>
    </source>
</evidence>
<evidence type="ECO:0000256" key="3">
    <source>
        <dbReference type="ARBA" id="ARBA00022679"/>
    </source>
</evidence>
<evidence type="ECO:0000256" key="2">
    <source>
        <dbReference type="ARBA" id="ARBA00012417"/>
    </source>
</evidence>
<feature type="domain" description="DNA-directed DNA polymerase family B mitochondria/virus" evidence="9">
    <location>
        <begin position="1203"/>
        <end position="1512"/>
    </location>
</feature>
<sequence>MAFHKIDKDSIDTITNALDFFQVPPTNVSIASSKTFEILTSNPLTDTPYHFKIHSSENYIDLSKCYLFTEFRIRKENASGQLVNITLDENVAPIQMIGNTFINNMRISINGREIFNSNSLYAYKTYLSHELSYSLGAKCSHLNGAGYYYDSGVSQESGASFNSRKNLFVNSRTAQFVSKLDADLFNQPQYLVNHCEIDIEILPNETKFLLIAPPPATAVVGAQPTRYHFEVVSCKLYVKKMELMDGLALDIARRLDVKPVRYAIRKTMMKPLFISQGRYEFHANLFMDQIPRRITLGLVANSDYVGTQEKSPFNFQPFRVREINIIANGRSYPQAPYDLDYGSNRYARAFHDMNEAIGFPGTSENNGITYQQFGRTHCIYVFNLTNSADPEALLSGIFQHCFDEAINNARSKGVEPEELGCTLTSELLDSDIWIPLRPLTENTFDTMLNQFNKVAQSKKQAGVTLWGKPFSVNVMVVDKKNLNKDKNLIGGAPRALAPVHHQIKEKNLIKINNNNDGYCLFYSLLATLIRLIGTMSRSQFYNYIHGRYGSRGHFERETLELMEQVGAPLGQEEYNAEEWVPPVVDFWNEIYEGRFSFKVFVFDYLGHYKPSFYYGPEDYDSPLLIYFDGSHFNGVTSTGGLFGQPYCLECETVYNRPQNHSTICRARCLNCSRVGPLYPCPPRNNFFKKCSGCSKKFNNEDCFKDHQNSGFCRRSKKCEKCGVIWDTTVNTRGGRSGHVCNERYCSTCNGYHDPKRGCFIKPLESKVQKQYRFIAFDLETMQHVSTGNNKRIHHANFIAARVTCPKCIEEEEEQCKICGSNRLVTFSERPFSKTPVDLQKVSKDPIISFVKWIIEITKEYDTIAFSHFGGRFDMVIVFRELFLMGFTPEMLKRGNKMYEMKVKIGKKSMLIFRDSFNLMPMSLASLVPAFALEVEDKPFFPHLANRPENYGKEIFPIPFDYFADGMMPEKRKEFDRWYAQHKEQPFFLDEQLAAYCTNDVEILLAALIAFRREFMDVTKRGPCQRAASNKAHNGIDVLRESMTIASGCMNHFRTNHLKENHLALVPEKGYDNVDNQSKLALKFMKWYEEEHGVEIQTAHSEGGEKKVGNYKLDGWIEEEQLGIEVNGCCWHGCERCYPEDNIVLPNGLAAGKQREKDAKRIEYIKSKGINVQVFWECEIRNMLDKDREMRSSFKKYLDDGPIDIRSSFFGGRTGPLRLFYSPKEGEKISYYDVTSLYPFINVSTIYPVGHPTVHVLNKDVHWSRPEDNNYELAILKVFVIPPRSIDIPVLPMKVGDDDERLLFPLCSQCAREHPEGGVNENYSCPHSDQQRGWVSTCTSLELNAALEEGYIVTKIFRVLEYHSGDDKLFAPYISEFMAAKIHSSGFDSSMKGNYEEEEKFIKECKEKFGIILDRSKMGPNKGKRTQAKLMLNNLWGRFSLRNYGLSQCAITNNTAELCQYYNDRSIQINGLDELKNGILLISYVKKKEWIEEHNCSNVVISLWTTSAARLHLLRAMQKVVRSPGCSLLYTDTDSLIFAHPINACPLSLGPHLGEFTDEYPSHQILEFCCGGAKQYGLKLQRNVQQDHDYVLKVRGMTLNWDVLNNQGLQYDTFKEQVLHYARTGEVIPIDIIYPNFLRPSIKDGCVTSQPQHKLYKPVVSKGVIRSSDFTVLNFGHLNNRHPRISPP</sequence>
<dbReference type="Gene3D" id="3.40.960.10">
    <property type="entry name" value="VSR Endonuclease"/>
    <property type="match status" value="1"/>
</dbReference>
<accession>A0A1I8BP07</accession>
<keyword evidence="10" id="KW-1185">Reference proteome</keyword>
<dbReference type="SUPFAM" id="SSF53098">
    <property type="entry name" value="Ribonuclease H-like"/>
    <property type="match status" value="1"/>
</dbReference>
<dbReference type="Gene3D" id="3.30.420.10">
    <property type="entry name" value="Ribonuclease H-like superfamily/Ribonuclease H"/>
    <property type="match status" value="1"/>
</dbReference>
<comment type="catalytic activity">
    <reaction evidence="8">
        <text>DNA(n) + a 2'-deoxyribonucleoside 5'-triphosphate = DNA(n+1) + diphosphate</text>
        <dbReference type="Rhea" id="RHEA:22508"/>
        <dbReference type="Rhea" id="RHEA-COMP:17339"/>
        <dbReference type="Rhea" id="RHEA-COMP:17340"/>
        <dbReference type="ChEBI" id="CHEBI:33019"/>
        <dbReference type="ChEBI" id="CHEBI:61560"/>
        <dbReference type="ChEBI" id="CHEBI:173112"/>
        <dbReference type="EC" id="2.7.7.7"/>
    </reaction>
</comment>
<reference evidence="11" key="1">
    <citation type="submission" date="2016-11" db="UniProtKB">
        <authorList>
            <consortium name="WormBaseParasite"/>
        </authorList>
    </citation>
    <scope>IDENTIFICATION</scope>
</reference>
<keyword evidence="6" id="KW-0239">DNA-directed DNA polymerase</keyword>
<dbReference type="PANTHER" id="PTHR33568">
    <property type="entry name" value="DNA POLYMERASE"/>
    <property type="match status" value="1"/>
</dbReference>
<evidence type="ECO:0000256" key="5">
    <source>
        <dbReference type="ARBA" id="ARBA00022705"/>
    </source>
</evidence>
<dbReference type="Proteomes" id="UP000095281">
    <property type="component" value="Unplaced"/>
</dbReference>
<evidence type="ECO:0000313" key="10">
    <source>
        <dbReference type="Proteomes" id="UP000095281"/>
    </source>
</evidence>
<dbReference type="InterPro" id="IPR023211">
    <property type="entry name" value="DNA_pol_palm_dom_sf"/>
</dbReference>
<name>A0A1I8BP07_MELHA</name>
<dbReference type="InterPro" id="IPR011335">
    <property type="entry name" value="Restrct_endonuc-II-like"/>
</dbReference>
<keyword evidence="7" id="KW-0238">DNA-binding</keyword>
<dbReference type="SUPFAM" id="SSF56672">
    <property type="entry name" value="DNA/RNA polymerases"/>
    <property type="match status" value="1"/>
</dbReference>
<evidence type="ECO:0000256" key="6">
    <source>
        <dbReference type="ARBA" id="ARBA00022932"/>
    </source>
</evidence>
<dbReference type="Pfam" id="PF03175">
    <property type="entry name" value="DNA_pol_B_2"/>
    <property type="match status" value="2"/>
</dbReference>
<dbReference type="GO" id="GO:0042575">
    <property type="term" value="C:DNA polymerase complex"/>
    <property type="evidence" value="ECO:0007669"/>
    <property type="project" value="UniProtKB-ARBA"/>
</dbReference>
<dbReference type="Gene3D" id="1.10.287.690">
    <property type="entry name" value="Helix hairpin bin"/>
    <property type="match status" value="1"/>
</dbReference>
<dbReference type="WBParaSite" id="MhA1_Contig393.frz3.fgene1">
    <property type="protein sequence ID" value="MhA1_Contig393.frz3.fgene1"/>
    <property type="gene ID" value="MhA1_Contig393.frz3.fgene1"/>
</dbReference>
<dbReference type="GO" id="GO:0003887">
    <property type="term" value="F:DNA-directed DNA polymerase activity"/>
    <property type="evidence" value="ECO:0007669"/>
    <property type="project" value="UniProtKB-KW"/>
</dbReference>
<dbReference type="InterPro" id="IPR036397">
    <property type="entry name" value="RNaseH_sf"/>
</dbReference>
<dbReference type="SUPFAM" id="SSF52980">
    <property type="entry name" value="Restriction endonuclease-like"/>
    <property type="match status" value="1"/>
</dbReference>
<dbReference type="PANTHER" id="PTHR33568:SF3">
    <property type="entry name" value="DNA-DIRECTED DNA POLYMERASE"/>
    <property type="match status" value="1"/>
</dbReference>
<dbReference type="GO" id="GO:0006281">
    <property type="term" value="P:DNA repair"/>
    <property type="evidence" value="ECO:0007669"/>
    <property type="project" value="UniProtKB-ARBA"/>
</dbReference>
<dbReference type="GO" id="GO:0000166">
    <property type="term" value="F:nucleotide binding"/>
    <property type="evidence" value="ECO:0007669"/>
    <property type="project" value="InterPro"/>
</dbReference>
<organism evidence="10 11">
    <name type="scientific">Meloidogyne hapla</name>
    <name type="common">Root-knot nematode worm</name>
    <dbReference type="NCBI Taxonomy" id="6305"/>
    <lineage>
        <taxon>Eukaryota</taxon>
        <taxon>Metazoa</taxon>
        <taxon>Ecdysozoa</taxon>
        <taxon>Nematoda</taxon>
        <taxon>Chromadorea</taxon>
        <taxon>Rhabditida</taxon>
        <taxon>Tylenchina</taxon>
        <taxon>Tylenchomorpha</taxon>
        <taxon>Tylenchoidea</taxon>
        <taxon>Meloidogynidae</taxon>
        <taxon>Meloidogyninae</taxon>
        <taxon>Meloidogyne</taxon>
    </lineage>
</organism>
<evidence type="ECO:0000313" key="11">
    <source>
        <dbReference type="WBParaSite" id="MhA1_Contig393.frz3.fgene1"/>
    </source>
</evidence>
<keyword evidence="5" id="KW-0235">DNA replication</keyword>
<evidence type="ECO:0000256" key="7">
    <source>
        <dbReference type="ARBA" id="ARBA00023125"/>
    </source>
</evidence>
<evidence type="ECO:0000256" key="8">
    <source>
        <dbReference type="ARBA" id="ARBA00049244"/>
    </source>
</evidence>